<gene>
    <name evidence="1" type="ORF">QRT04_12830</name>
</gene>
<evidence type="ECO:0000313" key="2">
    <source>
        <dbReference type="Proteomes" id="UP001529338"/>
    </source>
</evidence>
<keyword evidence="2" id="KW-1185">Reference proteome</keyword>
<reference evidence="1 2" key="1">
    <citation type="submission" date="2023-06" db="EMBL/GenBank/DDBJ databases">
        <title>Cellulomonas sp. MW4 Whole genome sequence.</title>
        <authorList>
            <person name="Park S."/>
        </authorList>
    </citation>
    <scope>NUCLEOTIDE SEQUENCE [LARGE SCALE GENOMIC DNA]</scope>
    <source>
        <strain evidence="1 2">MW4</strain>
    </source>
</reference>
<dbReference type="RefSeq" id="WP_289455828.1">
    <property type="nucleotide sequence ID" value="NZ_JAUCGQ010000002.1"/>
</dbReference>
<accession>A0ABT7SI02</accession>
<organism evidence="1 2">
    <name type="scientific">Cellulomonas alba</name>
    <dbReference type="NCBI Taxonomy" id="3053467"/>
    <lineage>
        <taxon>Bacteria</taxon>
        <taxon>Bacillati</taxon>
        <taxon>Actinomycetota</taxon>
        <taxon>Actinomycetes</taxon>
        <taxon>Micrococcales</taxon>
        <taxon>Cellulomonadaceae</taxon>
        <taxon>Cellulomonas</taxon>
    </lineage>
</organism>
<dbReference type="EMBL" id="JAUCGQ010000002">
    <property type="protein sequence ID" value="MDM7855817.1"/>
    <property type="molecule type" value="Genomic_DNA"/>
</dbReference>
<dbReference type="Proteomes" id="UP001529338">
    <property type="component" value="Unassembled WGS sequence"/>
</dbReference>
<proteinExistence type="predicted"/>
<evidence type="ECO:0000313" key="1">
    <source>
        <dbReference type="EMBL" id="MDM7855817.1"/>
    </source>
</evidence>
<comment type="caution">
    <text evidence="1">The sequence shown here is derived from an EMBL/GenBank/DDBJ whole genome shotgun (WGS) entry which is preliminary data.</text>
</comment>
<name>A0ABT7SI02_9CELL</name>
<protein>
    <submittedName>
        <fullName evidence="1">Glycosyltransferase</fullName>
    </submittedName>
</protein>
<sequence length="343" mass="36711">MDGTTARDRPLPLQHLLRLTTPDGLYEHALGTAPRVANGMCVDDVARGLVVMARVAEPTPTTRALTTTYLRFLRDGQRADGRTHNRRTADGAWVDAPSTGDHWGRAIWALGTAAAHVDDEALAADARRGATVAMGARSAYPRAMAYAALGAAAILRCSPDDAMASRMLRDARGVLPRLAGDAPWPWPETRLSYANAVLPQALITIGVELDDDDLLQDGLGLLRWLVEEQTRAGHLSLVPAGGRGPGDMSPGFDQQPIEAAVLAEAASAAYLATGDEGWRVVLDRCVTWFEGDNDSHLPMRDRHTGGCYDGLEPTGVNRNQGAESTLAWLACLQLVQAQPVAAR</sequence>